<dbReference type="HOGENOM" id="CLU_614016_0_0_1"/>
<dbReference type="Proteomes" id="UP000053593">
    <property type="component" value="Unassembled WGS sequence"/>
</dbReference>
<dbReference type="OrthoDB" id="10542119at2759"/>
<protein>
    <submittedName>
        <fullName evidence="1">Uncharacterized protein</fullName>
    </submittedName>
</protein>
<gene>
    <name evidence="1" type="ORF">GYMLUDRAFT_50553</name>
</gene>
<name>A0A0D0C122_9AGAR</name>
<organism evidence="1 2">
    <name type="scientific">Collybiopsis luxurians FD-317 M1</name>
    <dbReference type="NCBI Taxonomy" id="944289"/>
    <lineage>
        <taxon>Eukaryota</taxon>
        <taxon>Fungi</taxon>
        <taxon>Dikarya</taxon>
        <taxon>Basidiomycota</taxon>
        <taxon>Agaricomycotina</taxon>
        <taxon>Agaricomycetes</taxon>
        <taxon>Agaricomycetidae</taxon>
        <taxon>Agaricales</taxon>
        <taxon>Marasmiineae</taxon>
        <taxon>Omphalotaceae</taxon>
        <taxon>Collybiopsis</taxon>
        <taxon>Collybiopsis luxurians</taxon>
    </lineage>
</organism>
<keyword evidence="2" id="KW-1185">Reference proteome</keyword>
<accession>A0A0D0C122</accession>
<sequence length="491" mass="55734">MSLEESSPEPRFPQETFYLFIDESSDSTAQLKVLSLVCKSWHIRAREHLFRLFPIYQKLILDEDYQERSLRLQLLTQSFDWLLHDRGITDLIRGIYVLPRGLEPGKKPGPLHHHARRDFIVDHPWLQQNTFPPNKYHFLVLEGIDLRRRTLPVILQSSINGGFKRAFFKHPVIYFGNRGNSSSSEGPLEHLAAHAPLLETLCISNFRAEEGGGGVIQDRDTASLNNLRQALRTLRIKDQVHGKSVTLKQFMLHDEGIPRNRVLEILIFETPYLNFANLEYLAIDSTSIALLVGRSHVLRNVKHLSLFDKEPDYLPDVWAYRKAQISLPSLTTLQLILRRFQALLTLCRVILGPSDVVCGSGNGMEYPGLPFYTSFTQQAPPPPSSFAYPQVKHLHVCFDFSKEARKGAVPALSVSRIGATSSSGPTVTLDANLASRIDETLYSYLDEGGGPLTSITLESSHDLPLRSFVQTNNSGKLRSDKGYDWWETRFW</sequence>
<proteinExistence type="predicted"/>
<evidence type="ECO:0000313" key="1">
    <source>
        <dbReference type="EMBL" id="KIK51392.1"/>
    </source>
</evidence>
<dbReference type="AlphaFoldDB" id="A0A0D0C122"/>
<dbReference type="EMBL" id="KN834864">
    <property type="protein sequence ID" value="KIK51392.1"/>
    <property type="molecule type" value="Genomic_DNA"/>
</dbReference>
<reference evidence="1 2" key="1">
    <citation type="submission" date="2014-04" db="EMBL/GenBank/DDBJ databases">
        <title>Evolutionary Origins and Diversification of the Mycorrhizal Mutualists.</title>
        <authorList>
            <consortium name="DOE Joint Genome Institute"/>
            <consortium name="Mycorrhizal Genomics Consortium"/>
            <person name="Kohler A."/>
            <person name="Kuo A."/>
            <person name="Nagy L.G."/>
            <person name="Floudas D."/>
            <person name="Copeland A."/>
            <person name="Barry K.W."/>
            <person name="Cichocki N."/>
            <person name="Veneault-Fourrey C."/>
            <person name="LaButti K."/>
            <person name="Lindquist E.A."/>
            <person name="Lipzen A."/>
            <person name="Lundell T."/>
            <person name="Morin E."/>
            <person name="Murat C."/>
            <person name="Riley R."/>
            <person name="Ohm R."/>
            <person name="Sun H."/>
            <person name="Tunlid A."/>
            <person name="Henrissat B."/>
            <person name="Grigoriev I.V."/>
            <person name="Hibbett D.S."/>
            <person name="Martin F."/>
        </authorList>
    </citation>
    <scope>NUCLEOTIDE SEQUENCE [LARGE SCALE GENOMIC DNA]</scope>
    <source>
        <strain evidence="1 2">FD-317 M1</strain>
    </source>
</reference>
<evidence type="ECO:0000313" key="2">
    <source>
        <dbReference type="Proteomes" id="UP000053593"/>
    </source>
</evidence>